<feature type="transmembrane region" description="Helical" evidence="1">
    <location>
        <begin position="39"/>
        <end position="62"/>
    </location>
</feature>
<keyword evidence="3" id="KW-1185">Reference proteome</keyword>
<proteinExistence type="predicted"/>
<dbReference type="InterPro" id="IPR044857">
    <property type="entry name" value="T7SS_EccB_R1"/>
</dbReference>
<protein>
    <submittedName>
        <fullName evidence="2">Type VII secretion protein EccB</fullName>
    </submittedName>
</protein>
<name>A0A841G0U0_9ACTN</name>
<organism evidence="2 3">
    <name type="scientific">Phytomonospora endophytica</name>
    <dbReference type="NCBI Taxonomy" id="714109"/>
    <lineage>
        <taxon>Bacteria</taxon>
        <taxon>Bacillati</taxon>
        <taxon>Actinomycetota</taxon>
        <taxon>Actinomycetes</taxon>
        <taxon>Micromonosporales</taxon>
        <taxon>Micromonosporaceae</taxon>
        <taxon>Phytomonospora</taxon>
    </lineage>
</organism>
<dbReference type="EMBL" id="JACHGT010000013">
    <property type="protein sequence ID" value="MBB6037780.1"/>
    <property type="molecule type" value="Genomic_DNA"/>
</dbReference>
<dbReference type="PANTHER" id="PTHR40765:SF2">
    <property type="entry name" value="ESX-2 SECRETION SYSTEM ATPASE ECCB2"/>
    <property type="match status" value="1"/>
</dbReference>
<comment type="caution">
    <text evidence="2">The sequence shown here is derived from an EMBL/GenBank/DDBJ whole genome shotgun (WGS) entry which is preliminary data.</text>
</comment>
<dbReference type="Gene3D" id="3.30.2390.20">
    <property type="entry name" value="Type VII secretion system EccB, repeat 1 domain"/>
    <property type="match status" value="1"/>
</dbReference>
<reference evidence="2 3" key="1">
    <citation type="submission" date="2020-08" db="EMBL/GenBank/DDBJ databases">
        <title>Genomic Encyclopedia of Type Strains, Phase IV (KMG-IV): sequencing the most valuable type-strain genomes for metagenomic binning, comparative biology and taxonomic classification.</title>
        <authorList>
            <person name="Goeker M."/>
        </authorList>
    </citation>
    <scope>NUCLEOTIDE SEQUENCE [LARGE SCALE GENOMIC DNA]</scope>
    <source>
        <strain evidence="2 3">YIM 65646</strain>
    </source>
</reference>
<dbReference type="AlphaFoldDB" id="A0A841G0U0"/>
<evidence type="ECO:0000313" key="3">
    <source>
        <dbReference type="Proteomes" id="UP000548476"/>
    </source>
</evidence>
<keyword evidence="1" id="KW-0472">Membrane</keyword>
<accession>A0A841G0U0</accession>
<dbReference type="NCBIfam" id="TIGR03919">
    <property type="entry name" value="T7SS_EccB"/>
    <property type="match status" value="1"/>
</dbReference>
<evidence type="ECO:0000256" key="1">
    <source>
        <dbReference type="SAM" id="Phobius"/>
    </source>
</evidence>
<gene>
    <name evidence="2" type="ORF">HNR73_005658</name>
</gene>
<keyword evidence="1" id="KW-1133">Transmembrane helix</keyword>
<keyword evidence="1" id="KW-0812">Transmembrane</keyword>
<dbReference type="InterPro" id="IPR007795">
    <property type="entry name" value="T7SS_EccB"/>
</dbReference>
<dbReference type="GO" id="GO:0005576">
    <property type="term" value="C:extracellular region"/>
    <property type="evidence" value="ECO:0007669"/>
    <property type="project" value="TreeGrafter"/>
</dbReference>
<dbReference type="Pfam" id="PF05108">
    <property type="entry name" value="T7SS_ESX1_EccB"/>
    <property type="match status" value="1"/>
</dbReference>
<dbReference type="RefSeq" id="WP_184790585.1">
    <property type="nucleotide sequence ID" value="NZ_BONT01000054.1"/>
</dbReference>
<dbReference type="Proteomes" id="UP000548476">
    <property type="component" value="Unassembled WGS sequence"/>
</dbReference>
<evidence type="ECO:0000313" key="2">
    <source>
        <dbReference type="EMBL" id="MBB6037780.1"/>
    </source>
</evidence>
<dbReference type="PANTHER" id="PTHR40765">
    <property type="entry name" value="ESX-2 SECRETION SYSTEM ATPASE ECCB2"/>
    <property type="match status" value="1"/>
</dbReference>
<sequence>MRTKREQVQAQRFIVRRIVSAMVSGEPETLDLPMRRVGIAAFAGVLVFALVFAGFWVVGLIFPGGSKSWMVDGAIIVEEETGTRYVYAQGELHPVQNYASALLIVGNGERTVHQVHQQSLKGTPRGRTLGISDAPDALPTKDLFTSLPWQTCSAPTPIDPTGRDSYVLIGAPLSPATDLAGQGLLLANGDDYYLVLGPTKYLVDATALPALGTNKEQAIRVDDVLVNALRTGPDLKVKISGKGRAGTELEGEAYKIGDVFSNNDKYYVLVGDGLASIGELSAELLGTKKVELATATVIANQSPAVIEPAEFPQDRPDIREGLDGAGTAVCSVYADGDLTVAVHTPVPANLSMQTTVAPVGEGDEINTADHVWLPGGYGSLVRAEPTPEAPGGTVYLVTDQGWKFGLTPEAITAFGYEKVTPTPIPAGLLALLPTGPELSQAAALTPSAG</sequence>